<dbReference type="Proteomes" id="UP000278440">
    <property type="component" value="Unassembled WGS sequence"/>
</dbReference>
<evidence type="ECO:0000256" key="1">
    <source>
        <dbReference type="ARBA" id="ARBA00001947"/>
    </source>
</evidence>
<dbReference type="InterPro" id="IPR029068">
    <property type="entry name" value="Glyas_Bleomycin-R_OHBP_Dase"/>
</dbReference>
<evidence type="ECO:0000256" key="7">
    <source>
        <dbReference type="ARBA" id="ARBA00022833"/>
    </source>
</evidence>
<dbReference type="GO" id="GO:0008835">
    <property type="term" value="F:diaminohydroxyphosphoribosylaminopyrimidine deaminase activity"/>
    <property type="evidence" value="ECO:0007669"/>
    <property type="project" value="TreeGrafter"/>
</dbReference>
<dbReference type="GO" id="GO:0072527">
    <property type="term" value="P:pyrimidine-containing compound metabolic process"/>
    <property type="evidence" value="ECO:0007669"/>
    <property type="project" value="UniProtKB-ARBA"/>
</dbReference>
<dbReference type="RefSeq" id="WP_121032207.1">
    <property type="nucleotide sequence ID" value="NZ_RBXT01000001.1"/>
</dbReference>
<comment type="subcellular location">
    <subcellularLocation>
        <location evidence="2">Cytoplasm</location>
    </subcellularLocation>
</comment>
<evidence type="ECO:0000313" key="12">
    <source>
        <dbReference type="Proteomes" id="UP000278440"/>
    </source>
</evidence>
<evidence type="ECO:0000256" key="6">
    <source>
        <dbReference type="ARBA" id="ARBA00022801"/>
    </source>
</evidence>
<dbReference type="InterPro" id="IPR016193">
    <property type="entry name" value="Cytidine_deaminase-like"/>
</dbReference>
<dbReference type="AlphaFoldDB" id="A0A495XY22"/>
<accession>A0A495XY22</accession>
<dbReference type="PANTHER" id="PTHR11079">
    <property type="entry name" value="CYTOSINE DEAMINASE FAMILY MEMBER"/>
    <property type="match status" value="1"/>
</dbReference>
<organism evidence="11 12">
    <name type="scientific">Terracoccus luteus</name>
    <dbReference type="NCBI Taxonomy" id="53356"/>
    <lineage>
        <taxon>Bacteria</taxon>
        <taxon>Bacillati</taxon>
        <taxon>Actinomycetota</taxon>
        <taxon>Actinomycetes</taxon>
        <taxon>Micrococcales</taxon>
        <taxon>Intrasporangiaceae</taxon>
        <taxon>Terracoccus</taxon>
    </lineage>
</organism>
<sequence length="338" mass="35576">MDVEYIAGFGPVVTDSSASQAFWAEAFGIVFDEVGPDYFHARDLGGARTFALWPLSQAAESTFGTTSWPADRVVPQAWLELEVATPEAVGEAAAELRRRGLEVVAEAKVEPWGQTTARLLSPEGLLVGVSYLPSFHETDDAGPSAPPSTGTTTGTTTGGATGGATGAATDETTDATSSTPTRSTLDLDTARRWLEVAVAQAREGEAEGGVPIGAALFSASGELLGSGRNRRVQDDDPSVHGETDAFRRAGRQASYAGTTMVTTLSPCWYCSGLVRQFGISRVVVGEARTFSGGHEWLAEHGVEVVVLDDPGCVAMMADFVHRHPDVWNEDIGEEPDGG</sequence>
<proteinExistence type="predicted"/>
<reference evidence="11 12" key="1">
    <citation type="submission" date="2018-10" db="EMBL/GenBank/DDBJ databases">
        <title>Sequencing the genomes of 1000 actinobacteria strains.</title>
        <authorList>
            <person name="Klenk H.-P."/>
        </authorList>
    </citation>
    <scope>NUCLEOTIDE SEQUENCE [LARGE SCALE GENOMIC DNA]</scope>
    <source>
        <strain evidence="11 12">DSM 44267</strain>
    </source>
</reference>
<feature type="domain" description="CMP/dCMP-type deaminase" evidence="10">
    <location>
        <begin position="188"/>
        <end position="304"/>
    </location>
</feature>
<evidence type="ECO:0000256" key="4">
    <source>
        <dbReference type="ARBA" id="ARBA00022490"/>
    </source>
</evidence>
<dbReference type="InterPro" id="IPR002125">
    <property type="entry name" value="CMP_dCMP_dom"/>
</dbReference>
<dbReference type="PROSITE" id="PS51747">
    <property type="entry name" value="CYT_DCMP_DEAMINASES_2"/>
    <property type="match status" value="1"/>
</dbReference>
<protein>
    <submittedName>
        <fullName evidence="11">tRNA(Arg) A34 adenosine deaminase TadA</fullName>
    </submittedName>
</protein>
<dbReference type="SUPFAM" id="SSF54593">
    <property type="entry name" value="Glyoxalase/Bleomycin resistance protein/Dihydroxybiphenyl dioxygenase"/>
    <property type="match status" value="1"/>
</dbReference>
<comment type="subunit">
    <text evidence="3">Homodimer.</text>
</comment>
<feature type="compositionally biased region" description="Low complexity" evidence="9">
    <location>
        <begin position="141"/>
        <end position="155"/>
    </location>
</feature>
<feature type="compositionally biased region" description="Gly residues" evidence="9">
    <location>
        <begin position="156"/>
        <end position="165"/>
    </location>
</feature>
<dbReference type="OrthoDB" id="9802676at2"/>
<comment type="caution">
    <text evidence="11">The sequence shown here is derived from an EMBL/GenBank/DDBJ whole genome shotgun (WGS) entry which is preliminary data.</text>
</comment>
<gene>
    <name evidence="11" type="ORF">DFJ68_1490</name>
</gene>
<keyword evidence="12" id="KW-1185">Reference proteome</keyword>
<evidence type="ECO:0000256" key="5">
    <source>
        <dbReference type="ARBA" id="ARBA00022723"/>
    </source>
</evidence>
<feature type="compositionally biased region" description="Low complexity" evidence="9">
    <location>
        <begin position="166"/>
        <end position="181"/>
    </location>
</feature>
<name>A0A495XY22_9MICO</name>
<dbReference type="GO" id="GO:0005737">
    <property type="term" value="C:cytoplasm"/>
    <property type="evidence" value="ECO:0007669"/>
    <property type="project" value="UniProtKB-SubCell"/>
</dbReference>
<dbReference type="GO" id="GO:0046872">
    <property type="term" value="F:metal ion binding"/>
    <property type="evidence" value="ECO:0007669"/>
    <property type="project" value="UniProtKB-KW"/>
</dbReference>
<evidence type="ECO:0000256" key="3">
    <source>
        <dbReference type="ARBA" id="ARBA00011738"/>
    </source>
</evidence>
<keyword evidence="7" id="KW-0862">Zinc</keyword>
<dbReference type="PANTHER" id="PTHR11079:SF190">
    <property type="entry name" value="CYTOSINE DEAMINASE"/>
    <property type="match status" value="1"/>
</dbReference>
<dbReference type="SUPFAM" id="SSF53927">
    <property type="entry name" value="Cytidine deaminase-like"/>
    <property type="match status" value="1"/>
</dbReference>
<evidence type="ECO:0000256" key="8">
    <source>
        <dbReference type="ARBA" id="ARBA00060693"/>
    </source>
</evidence>
<evidence type="ECO:0000259" key="10">
    <source>
        <dbReference type="PROSITE" id="PS51747"/>
    </source>
</evidence>
<evidence type="ECO:0000313" key="11">
    <source>
        <dbReference type="EMBL" id="RKT78055.1"/>
    </source>
</evidence>
<dbReference type="Pfam" id="PF00383">
    <property type="entry name" value="dCMP_cyt_deam_1"/>
    <property type="match status" value="1"/>
</dbReference>
<dbReference type="FunFam" id="3.40.140.10:FF:000016">
    <property type="entry name" value="Cytosine deaminase"/>
    <property type="match status" value="1"/>
</dbReference>
<evidence type="ECO:0000256" key="2">
    <source>
        <dbReference type="ARBA" id="ARBA00004496"/>
    </source>
</evidence>
<dbReference type="CDD" id="cd01285">
    <property type="entry name" value="nucleoside_deaminase"/>
    <property type="match status" value="1"/>
</dbReference>
<dbReference type="GO" id="GO:0055086">
    <property type="term" value="P:nucleobase-containing small molecule metabolic process"/>
    <property type="evidence" value="ECO:0007669"/>
    <property type="project" value="UniProtKB-ARBA"/>
</dbReference>
<dbReference type="Gene3D" id="3.40.140.10">
    <property type="entry name" value="Cytidine Deaminase, domain 2"/>
    <property type="match status" value="1"/>
</dbReference>
<dbReference type="Gene3D" id="3.10.180.10">
    <property type="entry name" value="2,3-Dihydroxybiphenyl 1,2-Dioxygenase, domain 1"/>
    <property type="match status" value="1"/>
</dbReference>
<keyword evidence="4" id="KW-0963">Cytoplasm</keyword>
<keyword evidence="6" id="KW-0378">Hydrolase</keyword>
<keyword evidence="5" id="KW-0479">Metal-binding</keyword>
<feature type="region of interest" description="Disordered" evidence="9">
    <location>
        <begin position="137"/>
        <end position="186"/>
    </location>
</feature>
<comment type="pathway">
    <text evidence="8">Pyrimidine metabolism.</text>
</comment>
<evidence type="ECO:0000256" key="9">
    <source>
        <dbReference type="SAM" id="MobiDB-lite"/>
    </source>
</evidence>
<comment type="cofactor">
    <cofactor evidence="1">
        <name>Zn(2+)</name>
        <dbReference type="ChEBI" id="CHEBI:29105"/>
    </cofactor>
</comment>
<dbReference type="EMBL" id="RBXT01000001">
    <property type="protein sequence ID" value="RKT78055.1"/>
    <property type="molecule type" value="Genomic_DNA"/>
</dbReference>